<keyword evidence="2" id="KW-0472">Membrane</keyword>
<keyword evidence="4" id="KW-0808">Transferase</keyword>
<dbReference type="RefSeq" id="WP_014140866.1">
    <property type="nucleotide sequence ID" value="NC_016111.1"/>
</dbReference>
<dbReference type="OrthoDB" id="9796461at2"/>
<sequence>MTATTASDTVGRPGPGRLPSLTGMRFVAAALVFAFHATYENAFRDHAAGAAFSWLAGKAGWVGVSYFFVLSGFLLTWSARRDDPARRFWRRRFFRIYPTHLLTFLAALALLAWAGLPAPGAVRNLLLVQSWTPDVNVILSVDPVSWSLSCEALFYLAFPLLFRLVARVRPERLWWWAGALVAAVCCVPAVAGALLPGQPHMSWLAVSEQRYWFVFAFPPVRALEFVLGMVMARIVRAGRWSGPGLLPAGAALVAGYAVALYAPFEYGMVAVTLVPVTWLISAAAVADVRGTRSPFRHRAMVRLGEVSFAFYLVHRLVQRYGHIALGERRAWSAPAAVGMVLLSAVVSLLLAWLVHVGYERPVLRRFGSPARPPEPTGARPAALPGPSRVPAGRDAWHTSTSARREESP</sequence>
<feature type="transmembrane region" description="Helical" evidence="2">
    <location>
        <begin position="337"/>
        <end position="358"/>
    </location>
</feature>
<evidence type="ECO:0000313" key="5">
    <source>
        <dbReference type="Proteomes" id="UP000007842"/>
    </source>
</evidence>
<evidence type="ECO:0000313" key="4">
    <source>
        <dbReference type="EMBL" id="AEW92463.1"/>
    </source>
</evidence>
<dbReference type="KEGG" id="scy:SCATT_00920"/>
<accession>G8WYS2</accession>
<dbReference type="KEGG" id="sct:SCAT_0089"/>
<feature type="transmembrane region" description="Helical" evidence="2">
    <location>
        <begin position="300"/>
        <end position="317"/>
    </location>
</feature>
<evidence type="ECO:0000256" key="2">
    <source>
        <dbReference type="SAM" id="Phobius"/>
    </source>
</evidence>
<dbReference type="eggNOG" id="COG1835">
    <property type="taxonomic scope" value="Bacteria"/>
</dbReference>
<feature type="transmembrane region" description="Helical" evidence="2">
    <location>
        <begin position="173"/>
        <end position="191"/>
    </location>
</feature>
<dbReference type="STRING" id="1003195.SCATT_00920"/>
<feature type="transmembrane region" description="Helical" evidence="2">
    <location>
        <begin position="244"/>
        <end position="262"/>
    </location>
</feature>
<feature type="transmembrane region" description="Helical" evidence="2">
    <location>
        <begin position="21"/>
        <end position="39"/>
    </location>
</feature>
<dbReference type="InterPro" id="IPR050879">
    <property type="entry name" value="Acyltransferase_3"/>
</dbReference>
<dbReference type="GO" id="GO:0016747">
    <property type="term" value="F:acyltransferase activity, transferring groups other than amino-acyl groups"/>
    <property type="evidence" value="ECO:0007669"/>
    <property type="project" value="InterPro"/>
</dbReference>
<protein>
    <submittedName>
        <fullName evidence="4">Acyltransferase 3</fullName>
    </submittedName>
</protein>
<dbReference type="Pfam" id="PF01757">
    <property type="entry name" value="Acyl_transf_3"/>
    <property type="match status" value="1"/>
</dbReference>
<feature type="transmembrane region" description="Helical" evidence="2">
    <location>
        <begin position="97"/>
        <end position="116"/>
    </location>
</feature>
<gene>
    <name evidence="4" type="ordered locus">SCATT_00920</name>
</gene>
<keyword evidence="4" id="KW-0012">Acyltransferase</keyword>
<dbReference type="GO" id="GO:0016020">
    <property type="term" value="C:membrane"/>
    <property type="evidence" value="ECO:0007669"/>
    <property type="project" value="TreeGrafter"/>
</dbReference>
<evidence type="ECO:0000259" key="3">
    <source>
        <dbReference type="Pfam" id="PF01757"/>
    </source>
</evidence>
<feature type="region of interest" description="Disordered" evidence="1">
    <location>
        <begin position="367"/>
        <end position="408"/>
    </location>
</feature>
<dbReference type="GO" id="GO:0000271">
    <property type="term" value="P:polysaccharide biosynthetic process"/>
    <property type="evidence" value="ECO:0007669"/>
    <property type="project" value="TreeGrafter"/>
</dbReference>
<dbReference type="PANTHER" id="PTHR23028:SF131">
    <property type="entry name" value="BLR2367 PROTEIN"/>
    <property type="match status" value="1"/>
</dbReference>
<reference evidence="5" key="1">
    <citation type="submission" date="2011-12" db="EMBL/GenBank/DDBJ databases">
        <title>Complete genome sequence of Streptomyces cattleya strain DSM 46488.</title>
        <authorList>
            <person name="Ou H.-Y."/>
            <person name="Li P."/>
            <person name="Zhao C."/>
            <person name="O'Hagan D."/>
            <person name="Deng Z."/>
        </authorList>
    </citation>
    <scope>NUCLEOTIDE SEQUENCE [LARGE SCALE GENOMIC DNA]</scope>
    <source>
        <strain evidence="5">ATCC 35852 / DSM 46488 / JCM 4925 / NBRC 14057 / NRRL 8057</strain>
    </source>
</reference>
<dbReference type="AlphaFoldDB" id="F8K2X8"/>
<dbReference type="InterPro" id="IPR002656">
    <property type="entry name" value="Acyl_transf_3_dom"/>
</dbReference>
<dbReference type="PANTHER" id="PTHR23028">
    <property type="entry name" value="ACETYLTRANSFERASE"/>
    <property type="match status" value="1"/>
</dbReference>
<feature type="transmembrane region" description="Helical" evidence="2">
    <location>
        <begin position="146"/>
        <end position="166"/>
    </location>
</feature>
<dbReference type="EMBL" id="CP003219">
    <property type="protein sequence ID" value="AEW92463.1"/>
    <property type="molecule type" value="Genomic_DNA"/>
</dbReference>
<proteinExistence type="predicted"/>
<accession>F8K2X8</accession>
<feature type="transmembrane region" description="Helical" evidence="2">
    <location>
        <begin position="268"/>
        <end position="288"/>
    </location>
</feature>
<keyword evidence="2" id="KW-0812">Transmembrane</keyword>
<dbReference type="Proteomes" id="UP000007842">
    <property type="component" value="Chromosome"/>
</dbReference>
<dbReference type="HOGENOM" id="CLU_005679_2_5_11"/>
<name>F8K2X8_STREN</name>
<feature type="transmembrane region" description="Helical" evidence="2">
    <location>
        <begin position="211"/>
        <end position="232"/>
    </location>
</feature>
<feature type="transmembrane region" description="Helical" evidence="2">
    <location>
        <begin position="59"/>
        <end position="77"/>
    </location>
</feature>
<feature type="domain" description="Acyltransferase 3" evidence="3">
    <location>
        <begin position="20"/>
        <end position="352"/>
    </location>
</feature>
<keyword evidence="2" id="KW-1133">Transmembrane helix</keyword>
<keyword evidence="5" id="KW-1185">Reference proteome</keyword>
<organism evidence="4 5">
    <name type="scientific">Streptantibioticus cattleyicolor (strain ATCC 35852 / DSM 46488 / JCM 4925 / NBRC 14057 / NRRL 8057)</name>
    <name type="common">Streptomyces cattleya</name>
    <dbReference type="NCBI Taxonomy" id="1003195"/>
    <lineage>
        <taxon>Bacteria</taxon>
        <taxon>Bacillati</taxon>
        <taxon>Actinomycetota</taxon>
        <taxon>Actinomycetes</taxon>
        <taxon>Kitasatosporales</taxon>
        <taxon>Streptomycetaceae</taxon>
        <taxon>Streptantibioticus</taxon>
    </lineage>
</organism>
<evidence type="ECO:0000256" key="1">
    <source>
        <dbReference type="SAM" id="MobiDB-lite"/>
    </source>
</evidence>
<dbReference type="PATRIC" id="fig|1003195.11.peg.1746"/>